<dbReference type="Proteomes" id="UP001209229">
    <property type="component" value="Unassembled WGS sequence"/>
</dbReference>
<dbReference type="CDD" id="cd04692">
    <property type="entry name" value="NUDIX_Hydrolase"/>
    <property type="match status" value="1"/>
</dbReference>
<dbReference type="InterPro" id="IPR015797">
    <property type="entry name" value="NUDIX_hydrolase-like_dom_sf"/>
</dbReference>
<dbReference type="SUPFAM" id="SSF55811">
    <property type="entry name" value="Nudix"/>
    <property type="match status" value="1"/>
</dbReference>
<keyword evidence="1" id="KW-0472">Membrane</keyword>
<dbReference type="PANTHER" id="PTHR10885:SF0">
    <property type="entry name" value="ISOPENTENYL-DIPHOSPHATE DELTA-ISOMERASE"/>
    <property type="match status" value="1"/>
</dbReference>
<dbReference type="PROSITE" id="PS51462">
    <property type="entry name" value="NUDIX"/>
    <property type="match status" value="1"/>
</dbReference>
<evidence type="ECO:0000256" key="1">
    <source>
        <dbReference type="SAM" id="Phobius"/>
    </source>
</evidence>
<feature type="transmembrane region" description="Helical" evidence="1">
    <location>
        <begin position="57"/>
        <end position="75"/>
    </location>
</feature>
<feature type="transmembrane region" description="Helical" evidence="1">
    <location>
        <begin position="134"/>
        <end position="151"/>
    </location>
</feature>
<sequence length="355" mass="40633">MNQLDLIKKLLPGLAPLIIFVLADSLWGTEVGLLVAIGFGLVEVAISLFKKQKPDKFILFDVGLLVAMGVISIVLENDLFFKLKPGVIGIIFCVLLGISAYGKQNLMMAMSGRYMKGIDINPWQQYEFTRSIKALFWIFSLHTLLVFHSAVFMSKEAWVMISGPGFYVLFGVYFVFELYNKRIKQKKYSQEEWVPIVEEQGKVIGKMPRSIAHNGSKILHSVVHMHVFNDQGALYLQKRPAHKLIQPNKWDTAVGGHVAAGESIELSLQREAQEEIGLQNFSVKPFKQYVWESEVERELVLGFITVTKEQLKPDGDEVEEGKFWKIEEIEKQLGKEVFTPNFEYEFKFLQDYLKK</sequence>
<keyword evidence="1" id="KW-1133">Transmembrane helix</keyword>
<gene>
    <name evidence="3" type="ORF">OM075_18915</name>
</gene>
<dbReference type="InterPro" id="IPR006008">
    <property type="entry name" value="YciB"/>
</dbReference>
<feature type="transmembrane region" description="Helical" evidence="1">
    <location>
        <begin position="87"/>
        <end position="106"/>
    </location>
</feature>
<feature type="domain" description="Nudix hydrolase" evidence="2">
    <location>
        <begin position="218"/>
        <end position="349"/>
    </location>
</feature>
<dbReference type="RefSeq" id="WP_301192105.1">
    <property type="nucleotide sequence ID" value="NZ_JAPDPJ010000056.1"/>
</dbReference>
<proteinExistence type="predicted"/>
<feature type="transmembrane region" description="Helical" evidence="1">
    <location>
        <begin position="157"/>
        <end position="179"/>
    </location>
</feature>
<dbReference type="GO" id="GO:0003824">
    <property type="term" value="F:catalytic activity"/>
    <property type="evidence" value="ECO:0007669"/>
    <property type="project" value="UniProtKB-ARBA"/>
</dbReference>
<keyword evidence="1" id="KW-0812">Transmembrane</keyword>
<dbReference type="Pfam" id="PF04279">
    <property type="entry name" value="IspA"/>
    <property type="match status" value="1"/>
</dbReference>
<dbReference type="AlphaFoldDB" id="A0AAE3M7U7"/>
<dbReference type="GO" id="GO:0016020">
    <property type="term" value="C:membrane"/>
    <property type="evidence" value="ECO:0007669"/>
    <property type="project" value="InterPro"/>
</dbReference>
<protein>
    <submittedName>
        <fullName evidence="3">Septation protein IspZ</fullName>
    </submittedName>
</protein>
<name>A0AAE3M7U7_9BACT</name>
<evidence type="ECO:0000313" key="3">
    <source>
        <dbReference type="EMBL" id="MCW3788547.1"/>
    </source>
</evidence>
<evidence type="ECO:0000259" key="2">
    <source>
        <dbReference type="PROSITE" id="PS51462"/>
    </source>
</evidence>
<comment type="caution">
    <text evidence="3">The sequence shown here is derived from an EMBL/GenBank/DDBJ whole genome shotgun (WGS) entry which is preliminary data.</text>
</comment>
<reference evidence="3" key="1">
    <citation type="submission" date="2022-10" db="EMBL/GenBank/DDBJ databases">
        <authorList>
            <person name="Yu W.X."/>
        </authorList>
    </citation>
    <scope>NUCLEOTIDE SEQUENCE</scope>
    <source>
        <strain evidence="3">AAT</strain>
    </source>
</reference>
<accession>A0AAE3M7U7</accession>
<keyword evidence="4" id="KW-1185">Reference proteome</keyword>
<dbReference type="Gene3D" id="3.90.79.10">
    <property type="entry name" value="Nucleoside Triphosphate Pyrophosphohydrolase"/>
    <property type="match status" value="1"/>
</dbReference>
<dbReference type="Pfam" id="PF00293">
    <property type="entry name" value="NUDIX"/>
    <property type="match status" value="1"/>
</dbReference>
<dbReference type="EMBL" id="JAPDPJ010000056">
    <property type="protein sequence ID" value="MCW3788547.1"/>
    <property type="molecule type" value="Genomic_DNA"/>
</dbReference>
<feature type="transmembrane region" description="Helical" evidence="1">
    <location>
        <begin position="33"/>
        <end position="50"/>
    </location>
</feature>
<evidence type="ECO:0000313" key="4">
    <source>
        <dbReference type="Proteomes" id="UP001209229"/>
    </source>
</evidence>
<dbReference type="InterPro" id="IPR000086">
    <property type="entry name" value="NUDIX_hydrolase_dom"/>
</dbReference>
<dbReference type="PANTHER" id="PTHR10885">
    <property type="entry name" value="ISOPENTENYL-DIPHOSPHATE DELTA-ISOMERASE"/>
    <property type="match status" value="1"/>
</dbReference>
<organism evidence="3 4">
    <name type="scientific">Plebeiibacterium sediminum</name>
    <dbReference type="NCBI Taxonomy" id="2992112"/>
    <lineage>
        <taxon>Bacteria</taxon>
        <taxon>Pseudomonadati</taxon>
        <taxon>Bacteroidota</taxon>
        <taxon>Bacteroidia</taxon>
        <taxon>Marinilabiliales</taxon>
        <taxon>Marinilabiliaceae</taxon>
        <taxon>Plebeiibacterium</taxon>
    </lineage>
</organism>